<accession>A0ABP6VD08</accession>
<keyword evidence="2" id="KW-1185">Reference proteome</keyword>
<evidence type="ECO:0000313" key="1">
    <source>
        <dbReference type="EMBL" id="GAA3532557.1"/>
    </source>
</evidence>
<dbReference type="EMBL" id="BAABCX010000001">
    <property type="protein sequence ID" value="GAA3532557.1"/>
    <property type="molecule type" value="Genomic_DNA"/>
</dbReference>
<proteinExistence type="predicted"/>
<gene>
    <name evidence="1" type="ORF">GCM10022394_09840</name>
</gene>
<dbReference type="Pfam" id="PF13642">
    <property type="entry name" value="DUF4144"/>
    <property type="match status" value="1"/>
</dbReference>
<name>A0ABP6VD08_9GAMM</name>
<dbReference type="Proteomes" id="UP001500795">
    <property type="component" value="Unassembled WGS sequence"/>
</dbReference>
<sequence length="111" mass="11790">MVAWPAIIKYSGEDELSYIGSQSEWELDAELYAASLEAGDSLIDGQGQIYALVKNDQQRVVPRPSGQSATLAELVTLLRGHAAQSGVCCVAKLNARTIAEAIALVESIGDL</sequence>
<protein>
    <submittedName>
        <fullName evidence="1">DUF4144 domain-containing protein</fullName>
    </submittedName>
</protein>
<dbReference type="InterPro" id="IPR025284">
    <property type="entry name" value="DUF4144"/>
</dbReference>
<organism evidence="1 2">
    <name type="scientific">Zobellella aerophila</name>
    <dbReference type="NCBI Taxonomy" id="870480"/>
    <lineage>
        <taxon>Bacteria</taxon>
        <taxon>Pseudomonadati</taxon>
        <taxon>Pseudomonadota</taxon>
        <taxon>Gammaproteobacteria</taxon>
        <taxon>Aeromonadales</taxon>
        <taxon>Aeromonadaceae</taxon>
        <taxon>Zobellella</taxon>
    </lineage>
</organism>
<dbReference type="Gene3D" id="1.10.8.650">
    <property type="entry name" value="Uncharacterised protein PF13642 yp_926445, C-terminal domain"/>
    <property type="match status" value="1"/>
</dbReference>
<dbReference type="RefSeq" id="WP_344955333.1">
    <property type="nucleotide sequence ID" value="NZ_BAABCX010000001.1"/>
</dbReference>
<comment type="caution">
    <text evidence="1">The sequence shown here is derived from an EMBL/GenBank/DDBJ whole genome shotgun (WGS) entry which is preliminary data.</text>
</comment>
<reference evidence="2" key="1">
    <citation type="journal article" date="2019" name="Int. J. Syst. Evol. Microbiol.">
        <title>The Global Catalogue of Microorganisms (GCM) 10K type strain sequencing project: providing services to taxonomists for standard genome sequencing and annotation.</title>
        <authorList>
            <consortium name="The Broad Institute Genomics Platform"/>
            <consortium name="The Broad Institute Genome Sequencing Center for Infectious Disease"/>
            <person name="Wu L."/>
            <person name="Ma J."/>
        </authorList>
    </citation>
    <scope>NUCLEOTIDE SEQUENCE [LARGE SCALE GENOMIC DNA]</scope>
    <source>
        <strain evidence="2">JCM 17110</strain>
    </source>
</reference>
<evidence type="ECO:0000313" key="2">
    <source>
        <dbReference type="Proteomes" id="UP001500795"/>
    </source>
</evidence>
<dbReference type="Gene3D" id="2.40.10.320">
    <property type="entry name" value="Uncharacterised protein PF13642 yp_926445, N-terminal domain"/>
    <property type="match status" value="1"/>
</dbReference>